<protein>
    <submittedName>
        <fullName evidence="1">DUF1045 domain-containing protein</fullName>
    </submittedName>
</protein>
<evidence type="ECO:0000313" key="2">
    <source>
        <dbReference type="Proteomes" id="UP001203880"/>
    </source>
</evidence>
<dbReference type="EMBL" id="JAMFMB010000002">
    <property type="protein sequence ID" value="MCL6282372.1"/>
    <property type="molecule type" value="Genomic_DNA"/>
</dbReference>
<dbReference type="Proteomes" id="UP001203880">
    <property type="component" value="Unassembled WGS sequence"/>
</dbReference>
<comment type="caution">
    <text evidence="1">The sequence shown here is derived from an EMBL/GenBank/DDBJ whole genome shotgun (WGS) entry which is preliminary data.</text>
</comment>
<organism evidence="1 2">
    <name type="scientific">Ruegeria spongiae</name>
    <dbReference type="NCBI Taxonomy" id="2942209"/>
    <lineage>
        <taxon>Bacteria</taxon>
        <taxon>Pseudomonadati</taxon>
        <taxon>Pseudomonadota</taxon>
        <taxon>Alphaproteobacteria</taxon>
        <taxon>Rhodobacterales</taxon>
        <taxon>Roseobacteraceae</taxon>
        <taxon>Ruegeria</taxon>
    </lineage>
</organism>
<dbReference type="PIRSF" id="PIRSF033328">
    <property type="entry name" value="Phest_Mll4975"/>
    <property type="match status" value="1"/>
</dbReference>
<dbReference type="RefSeq" id="WP_249706510.1">
    <property type="nucleotide sequence ID" value="NZ_JAMFMB010000002.1"/>
</dbReference>
<dbReference type="Pfam" id="PF06299">
    <property type="entry name" value="DUF1045"/>
    <property type="match status" value="1"/>
</dbReference>
<dbReference type="Gene3D" id="3.90.1140.10">
    <property type="entry name" value="Cyclic phosphodiesterase"/>
    <property type="match status" value="1"/>
</dbReference>
<reference evidence="1" key="1">
    <citation type="submission" date="2022-05" db="EMBL/GenBank/DDBJ databases">
        <authorList>
            <person name="Park J.-S."/>
        </authorList>
    </citation>
    <scope>NUCLEOTIDE SEQUENCE</scope>
    <source>
        <strain evidence="1">2012CJ41-6</strain>
    </source>
</reference>
<evidence type="ECO:0000313" key="1">
    <source>
        <dbReference type="EMBL" id="MCL6282372.1"/>
    </source>
</evidence>
<proteinExistence type="predicted"/>
<name>A0ABT0PYE9_9RHOB</name>
<sequence>MNNHRRYAVFHTPPDGILAEKAAQWLGWDPVSGLAPEFPGLDGLPAPNRKLTARPRKYGFHGTLRPPFRPAQGLTLDRLQDMADDLARSLRPVTLNGLSVAALGPFLALRPVGETGPLTDLAAQIIEATNTWRTPLSAEERARRNPDRLSPQHRALLDQWGYPFVMGAFQFHMTLTGPLRPEERNPLQILLARYFEGCIPHPYPISDLCLMGEGEDGRFRLLSRHPLLG</sequence>
<gene>
    <name evidence="1" type="ORF">M3P21_02425</name>
</gene>
<keyword evidence="2" id="KW-1185">Reference proteome</keyword>
<accession>A0ABT0PYE9</accession>
<dbReference type="InterPro" id="IPR009389">
    <property type="entry name" value="DUF1045"/>
</dbReference>